<feature type="compositionally biased region" description="Pro residues" evidence="1">
    <location>
        <begin position="78"/>
        <end position="87"/>
    </location>
</feature>
<evidence type="ECO:0000313" key="3">
    <source>
        <dbReference type="Proteomes" id="UP001555100"/>
    </source>
</evidence>
<reference evidence="2 3" key="1">
    <citation type="submission" date="2024-01" db="EMBL/GenBank/DDBJ databases">
        <title>Genomic analysis and antimicrobial resistance profiles of Trueperella pyogenes isolated from domestic and wild animals.</title>
        <authorList>
            <person name="Magossi G."/>
            <person name="Gzyl K.E."/>
            <person name="Holman D.B."/>
            <person name="Amat S."/>
        </authorList>
    </citation>
    <scope>NUCLEOTIDE SEQUENCE [LARGE SCALE GENOMIC DNA]</scope>
    <source>
        <strain evidence="2 3">1494</strain>
    </source>
</reference>
<evidence type="ECO:0000256" key="1">
    <source>
        <dbReference type="SAM" id="MobiDB-lite"/>
    </source>
</evidence>
<feature type="compositionally biased region" description="Low complexity" evidence="1">
    <location>
        <begin position="68"/>
        <end position="77"/>
    </location>
</feature>
<dbReference type="Proteomes" id="UP001555100">
    <property type="component" value="Unassembled WGS sequence"/>
</dbReference>
<name>A0ABV3NE48_9ACTO</name>
<evidence type="ECO:0000313" key="2">
    <source>
        <dbReference type="EMBL" id="MEW6955374.1"/>
    </source>
</evidence>
<gene>
    <name evidence="2" type="ORF">V3M73_10140</name>
</gene>
<keyword evidence="3" id="KW-1185">Reference proteome</keyword>
<comment type="caution">
    <text evidence="2">The sequence shown here is derived from an EMBL/GenBank/DDBJ whole genome shotgun (WGS) entry which is preliminary data.</text>
</comment>
<accession>A0ABV3NE48</accession>
<protein>
    <submittedName>
        <fullName evidence="2">Uncharacterized protein</fullName>
    </submittedName>
</protein>
<dbReference type="EMBL" id="JBAGNM010000019">
    <property type="protein sequence ID" value="MEW6955374.1"/>
    <property type="molecule type" value="Genomic_DNA"/>
</dbReference>
<dbReference type="RefSeq" id="WP_367191962.1">
    <property type="nucleotide sequence ID" value="NZ_CP146201.1"/>
</dbReference>
<feature type="region of interest" description="Disordered" evidence="1">
    <location>
        <begin position="68"/>
        <end position="88"/>
    </location>
</feature>
<proteinExistence type="predicted"/>
<organism evidence="2 3">
    <name type="scientific">Trueperella pyogenes</name>
    <dbReference type="NCBI Taxonomy" id="1661"/>
    <lineage>
        <taxon>Bacteria</taxon>
        <taxon>Bacillati</taxon>
        <taxon>Actinomycetota</taxon>
        <taxon>Actinomycetes</taxon>
        <taxon>Actinomycetales</taxon>
        <taxon>Actinomycetaceae</taxon>
        <taxon>Trueperella</taxon>
    </lineage>
</organism>
<sequence>MNMQLRNQLIAGFNRIAEGAAMVSKALEDDGWEGIEDHAEATGLRPLAAACLEEPSFQAALEEMAEAEAAAMNAAAPSPTPEPPPAPAVTLEQVRGVLVELSQAGLRDQVHQLIRDLGAEALSQVDPAQYTELLERAEELRNA</sequence>